<gene>
    <name evidence="14" type="primary">LOC109478378</name>
</gene>
<evidence type="ECO:0000256" key="6">
    <source>
        <dbReference type="ARBA" id="ARBA00022824"/>
    </source>
</evidence>
<dbReference type="GeneID" id="109478378"/>
<dbReference type="InterPro" id="IPR000990">
    <property type="entry name" value="Innexin"/>
</dbReference>
<evidence type="ECO:0000256" key="9">
    <source>
        <dbReference type="ARBA" id="ARBA00023136"/>
    </source>
</evidence>
<protein>
    <submittedName>
        <fullName evidence="14">Uncharacterized protein LOC109478378</fullName>
    </submittedName>
</protein>
<accession>A0A6P4Z1M6</accession>
<keyword evidence="6" id="KW-0256">Endoplasmic reticulum</keyword>
<keyword evidence="11" id="KW-0407">Ion channel</keyword>
<dbReference type="PANTHER" id="PTHR15759">
    <property type="entry name" value="PANNEXIN"/>
    <property type="match status" value="1"/>
</dbReference>
<evidence type="ECO:0000256" key="4">
    <source>
        <dbReference type="ARBA" id="ARBA00022475"/>
    </source>
</evidence>
<evidence type="ECO:0000256" key="2">
    <source>
        <dbReference type="ARBA" id="ARBA00004651"/>
    </source>
</evidence>
<name>A0A6P4Z1M6_BRABE</name>
<dbReference type="PANTHER" id="PTHR15759:SF6">
    <property type="entry name" value="INNEXIN"/>
    <property type="match status" value="1"/>
</dbReference>
<dbReference type="OrthoDB" id="10429212at2759"/>
<evidence type="ECO:0000313" key="14">
    <source>
        <dbReference type="RefSeq" id="XP_019635465.1"/>
    </source>
</evidence>
<evidence type="ECO:0000256" key="1">
    <source>
        <dbReference type="ARBA" id="ARBA00004477"/>
    </source>
</evidence>
<evidence type="ECO:0000256" key="3">
    <source>
        <dbReference type="ARBA" id="ARBA00022448"/>
    </source>
</evidence>
<evidence type="ECO:0000256" key="5">
    <source>
        <dbReference type="ARBA" id="ARBA00022692"/>
    </source>
</evidence>
<organism evidence="13 14">
    <name type="scientific">Branchiostoma belcheri</name>
    <name type="common">Amphioxus</name>
    <dbReference type="NCBI Taxonomy" id="7741"/>
    <lineage>
        <taxon>Eukaryota</taxon>
        <taxon>Metazoa</taxon>
        <taxon>Chordata</taxon>
        <taxon>Cephalochordata</taxon>
        <taxon>Leptocardii</taxon>
        <taxon>Amphioxiformes</taxon>
        <taxon>Branchiostomatidae</taxon>
        <taxon>Branchiostoma</taxon>
    </lineage>
</organism>
<evidence type="ECO:0000256" key="10">
    <source>
        <dbReference type="ARBA" id="ARBA00023180"/>
    </source>
</evidence>
<proteinExistence type="predicted"/>
<dbReference type="GO" id="GO:0005789">
    <property type="term" value="C:endoplasmic reticulum membrane"/>
    <property type="evidence" value="ECO:0007669"/>
    <property type="project" value="UniProtKB-SubCell"/>
</dbReference>
<keyword evidence="13" id="KW-1185">Reference proteome</keyword>
<evidence type="ECO:0000313" key="13">
    <source>
        <dbReference type="Proteomes" id="UP000515135"/>
    </source>
</evidence>
<keyword evidence="8" id="KW-0406">Ion transport</keyword>
<dbReference type="Proteomes" id="UP000515135">
    <property type="component" value="Unplaced"/>
</dbReference>
<dbReference type="Pfam" id="PF00876">
    <property type="entry name" value="Innexin"/>
    <property type="match status" value="1"/>
</dbReference>
<reference evidence="14" key="1">
    <citation type="submission" date="2025-08" db="UniProtKB">
        <authorList>
            <consortium name="RefSeq"/>
        </authorList>
    </citation>
    <scope>IDENTIFICATION</scope>
    <source>
        <tissue evidence="14">Gonad</tissue>
    </source>
</reference>
<dbReference type="GO" id="GO:0006812">
    <property type="term" value="P:monoatomic cation transport"/>
    <property type="evidence" value="ECO:0007669"/>
    <property type="project" value="InterPro"/>
</dbReference>
<dbReference type="KEGG" id="bbel:109478378"/>
<feature type="transmembrane region" description="Helical" evidence="12">
    <location>
        <begin position="255"/>
        <end position="275"/>
    </location>
</feature>
<dbReference type="GO" id="GO:0015267">
    <property type="term" value="F:channel activity"/>
    <property type="evidence" value="ECO:0007669"/>
    <property type="project" value="InterPro"/>
</dbReference>
<dbReference type="AlphaFoldDB" id="A0A6P4Z1M6"/>
<keyword evidence="3" id="KW-0813">Transport</keyword>
<keyword evidence="7 12" id="KW-1133">Transmembrane helix</keyword>
<feature type="transmembrane region" description="Helical" evidence="12">
    <location>
        <begin position="117"/>
        <end position="138"/>
    </location>
</feature>
<dbReference type="RefSeq" id="XP_019635465.1">
    <property type="nucleotide sequence ID" value="XM_019779906.1"/>
</dbReference>
<keyword evidence="9 12" id="KW-0472">Membrane</keyword>
<evidence type="ECO:0000256" key="8">
    <source>
        <dbReference type="ARBA" id="ARBA00023065"/>
    </source>
</evidence>
<keyword evidence="5 12" id="KW-0812">Transmembrane</keyword>
<dbReference type="InterPro" id="IPR039099">
    <property type="entry name" value="Pannexin"/>
</dbReference>
<dbReference type="GO" id="GO:0005886">
    <property type="term" value="C:plasma membrane"/>
    <property type="evidence" value="ECO:0007669"/>
    <property type="project" value="UniProtKB-SubCell"/>
</dbReference>
<sequence>MITSILDQGLGVMTDPVRLHAELWGDHFSKVISCWLPVLMSTVLVGRGFLGSSIQCFPLDLVHVPVQPQNGTFMSDDSSTSNAFSGVSSYTRQLSDFVNSYCAGKSSFPENTVFNSYQFFAMMLVVQAGVMYAPFLIWNVTKGKEIISIVRFIAHDMEVLYDRFRKQSTQDQVQAGGQGMGAQGGAQVQGQCQAGGQGMGAQGGAQVQGQVQASGQGMGAQGGVQKNAQQKLAKVYGQEELLAAEKQWKAEYTMYKWYVIKQAVSIVISVGFLLYHRIQLKSIDNIKDTFPCSVEEKFSVTCTVPTAAVHQFIWANIESVEKYNYVKNLLKVAPDLELSDAQKKQTSETT</sequence>
<dbReference type="GO" id="GO:0032732">
    <property type="term" value="P:positive regulation of interleukin-1 production"/>
    <property type="evidence" value="ECO:0007669"/>
    <property type="project" value="InterPro"/>
</dbReference>
<evidence type="ECO:0000256" key="7">
    <source>
        <dbReference type="ARBA" id="ARBA00022989"/>
    </source>
</evidence>
<keyword evidence="4" id="KW-1003">Cell membrane</keyword>
<evidence type="ECO:0000256" key="11">
    <source>
        <dbReference type="ARBA" id="ARBA00023303"/>
    </source>
</evidence>
<evidence type="ECO:0000256" key="12">
    <source>
        <dbReference type="SAM" id="Phobius"/>
    </source>
</evidence>
<keyword evidence="10" id="KW-0325">Glycoprotein</keyword>
<comment type="subcellular location">
    <subcellularLocation>
        <location evidence="2">Cell membrane</location>
        <topology evidence="2">Multi-pass membrane protein</topology>
    </subcellularLocation>
    <subcellularLocation>
        <location evidence="1">Endoplasmic reticulum membrane</location>
        <topology evidence="1">Multi-pass membrane protein</topology>
    </subcellularLocation>
</comment>
<dbReference type="GO" id="GO:0034220">
    <property type="term" value="P:monoatomic ion transmembrane transport"/>
    <property type="evidence" value="ECO:0007669"/>
    <property type="project" value="UniProtKB-KW"/>
</dbReference>